<protein>
    <submittedName>
        <fullName evidence="2">Carboxypeptidase-like regulatory domain-containing protein</fullName>
    </submittedName>
</protein>
<proteinExistence type="predicted"/>
<keyword evidence="3" id="KW-1185">Reference proteome</keyword>
<reference evidence="2 3" key="1">
    <citation type="submission" date="2019-03" db="EMBL/GenBank/DDBJ databases">
        <title>Algoriphagus sp. nov, a new strain isolated from root system soil of mangrove plant Kandelia.</title>
        <authorList>
            <person name="Yin Q."/>
            <person name="Wang K."/>
            <person name="Song Z."/>
        </authorList>
    </citation>
    <scope>NUCLEOTIDE SEQUENCE [LARGE SCALE GENOMIC DNA]</scope>
    <source>
        <strain evidence="2 3">XY-J91</strain>
    </source>
</reference>
<evidence type="ECO:0000313" key="3">
    <source>
        <dbReference type="Proteomes" id="UP000297647"/>
    </source>
</evidence>
<evidence type="ECO:0000256" key="1">
    <source>
        <dbReference type="SAM" id="SignalP"/>
    </source>
</evidence>
<dbReference type="Proteomes" id="UP000297647">
    <property type="component" value="Unassembled WGS sequence"/>
</dbReference>
<dbReference type="AlphaFoldDB" id="A0A4Y9QPT8"/>
<organism evidence="2 3">
    <name type="scientific">Algoriphagus kandeliae</name>
    <dbReference type="NCBI Taxonomy" id="2562278"/>
    <lineage>
        <taxon>Bacteria</taxon>
        <taxon>Pseudomonadati</taxon>
        <taxon>Bacteroidota</taxon>
        <taxon>Cytophagia</taxon>
        <taxon>Cytophagales</taxon>
        <taxon>Cyclobacteriaceae</taxon>
        <taxon>Algoriphagus</taxon>
    </lineage>
</organism>
<dbReference type="Pfam" id="PF13715">
    <property type="entry name" value="CarbopepD_reg_2"/>
    <property type="match status" value="1"/>
</dbReference>
<keyword evidence="1" id="KW-0732">Signal</keyword>
<name>A0A4Y9QPT8_9BACT</name>
<dbReference type="OrthoDB" id="816048at2"/>
<keyword evidence="2" id="KW-0121">Carboxypeptidase</keyword>
<dbReference type="GO" id="GO:0004180">
    <property type="term" value="F:carboxypeptidase activity"/>
    <property type="evidence" value="ECO:0007669"/>
    <property type="project" value="UniProtKB-KW"/>
</dbReference>
<comment type="caution">
    <text evidence="2">The sequence shown here is derived from an EMBL/GenBank/DDBJ whole genome shotgun (WGS) entry which is preliminary data.</text>
</comment>
<keyword evidence="2" id="KW-0378">Hydrolase</keyword>
<dbReference type="InterPro" id="IPR008969">
    <property type="entry name" value="CarboxyPept-like_regulatory"/>
</dbReference>
<accession>A0A4Y9QPT8</accession>
<dbReference type="Gene3D" id="2.60.40.1120">
    <property type="entry name" value="Carboxypeptidase-like, regulatory domain"/>
    <property type="match status" value="1"/>
</dbReference>
<dbReference type="EMBL" id="SPSB01000004">
    <property type="protein sequence ID" value="TFV93602.1"/>
    <property type="molecule type" value="Genomic_DNA"/>
</dbReference>
<keyword evidence="2" id="KW-0645">Protease</keyword>
<feature type="signal peptide" evidence="1">
    <location>
        <begin position="1"/>
        <end position="20"/>
    </location>
</feature>
<dbReference type="RefSeq" id="WP_135076077.1">
    <property type="nucleotide sequence ID" value="NZ_SPSB01000004.1"/>
</dbReference>
<gene>
    <name evidence="2" type="ORF">E4S40_15275</name>
</gene>
<feature type="chain" id="PRO_5021247013" evidence="1">
    <location>
        <begin position="21"/>
        <end position="481"/>
    </location>
</feature>
<sequence>MNLRYLLWIFLCFFSLSTKSQSLVKGQVTDSSTGDPIPFVNIIIVDLAKGTVSNLGGEFNFKLPENAQDQMEVVFSHIGYESLRLVVAELKDSPISITLDPSDYELNQAIVLDFDPKKIIERAQANLKNTQYGKPHEVEVFYRELIWVNDSIQGLARAKGYLHSEGYQQRHSNKPSTSGDVYNFMAFDQIQKSEYGILTTMTGRPRSAVGDLIFPSLIYRLWDFKINWFDYELLGGRKIGDREVYVLAIKAKNGGVKNKANQWGYSHYGLLEEAVFYIDQEDYGVHMMELLQNFPSEKRVNMNVGQTYSQKSREGVVKFRRDQEGKYFFTYANYTSRYTDFGYETEENPTIREVKEFAELYAMQFDMKVLSNEELSEKYYAPIVGTIPDRTISHHPDLYNGWIFIVGKPRYNKEFWGDFDYPAYSGEKQLEIQLAKQKPLDDQFQQFRNNQFYLLPILRRRHGLRENFWNRTALYQHPAEY</sequence>
<dbReference type="SUPFAM" id="SSF49464">
    <property type="entry name" value="Carboxypeptidase regulatory domain-like"/>
    <property type="match status" value="1"/>
</dbReference>
<evidence type="ECO:0000313" key="2">
    <source>
        <dbReference type="EMBL" id="TFV93602.1"/>
    </source>
</evidence>